<evidence type="ECO:0000256" key="1">
    <source>
        <dbReference type="SAM" id="MobiDB-lite"/>
    </source>
</evidence>
<organism evidence="2">
    <name type="scientific">Drosophila melanogaster</name>
    <name type="common">Fruit fly</name>
    <dbReference type="NCBI Taxonomy" id="7227"/>
    <lineage>
        <taxon>Eukaryota</taxon>
        <taxon>Metazoa</taxon>
        <taxon>Ecdysozoa</taxon>
        <taxon>Arthropoda</taxon>
        <taxon>Hexapoda</taxon>
        <taxon>Insecta</taxon>
        <taxon>Pterygota</taxon>
        <taxon>Neoptera</taxon>
        <taxon>Endopterygota</taxon>
        <taxon>Diptera</taxon>
        <taxon>Brachycera</taxon>
        <taxon>Muscomorpha</taxon>
        <taxon>Ephydroidea</taxon>
        <taxon>Drosophilidae</taxon>
        <taxon>Drosophila</taxon>
        <taxon>Sophophora</taxon>
    </lineage>
</organism>
<evidence type="ECO:0000313" key="2">
    <source>
        <dbReference type="EMBL" id="DAA02328.1"/>
    </source>
</evidence>
<sequence>MNKKQRAGACSLECGVWSVEYGVWKLISSPASPSAPIWRTRDAEMEMQMQMEQPTQQPDNDDNVWSDFGARLASIFWRKTPRALVAGKLARTRLTLVARSRGASQLLRSETNLRFGCPGESSAISSREQRVCVIVPRPPASRPNKLPPSQGGELEPRSLLGSTSRGLRHTHRMINVVFKAASITYSLNVIVANYSFGSHKSVPLSFSAPLLPAKLKTIAIVSMTPGQASPLIVMGLCGNCGLAAARIITHSRIGDSSSAPCQREESILTSQQAII</sequence>
<protein>
    <submittedName>
        <fullName evidence="2">HDC04256</fullName>
    </submittedName>
</protein>
<gene>
    <name evidence="2" type="ORF">HDC04256</name>
</gene>
<feature type="region of interest" description="Disordered" evidence="1">
    <location>
        <begin position="137"/>
        <end position="159"/>
    </location>
</feature>
<reference evidence="2" key="1">
    <citation type="journal article" date="2003" name="Genome Biol.">
        <title>An integrated gene annotation and transcriptional profiling approach towards the full gene content of the Drosophila genome.</title>
        <authorList>
            <person name="Hild M."/>
            <person name="Beckmann B."/>
            <person name="Haas S.A."/>
            <person name="Koch B."/>
            <person name="Solovyev V."/>
            <person name="Busold C."/>
            <person name="Fellenberg K."/>
            <person name="Boutros M."/>
            <person name="Vingron M."/>
            <person name="Sauer F."/>
            <person name="Hoheisel J.D."/>
            <person name="Paro R."/>
        </authorList>
    </citation>
    <scope>NUCLEOTIDE SEQUENCE</scope>
</reference>
<accession>Q6IGY6</accession>
<proteinExistence type="predicted"/>
<dbReference type="EMBL" id="BK003630">
    <property type="protein sequence ID" value="DAA02328.1"/>
    <property type="molecule type" value="Genomic_DNA"/>
</dbReference>
<name>Q6IGY6_DROME</name>
<dbReference type="AlphaFoldDB" id="Q6IGY6"/>